<dbReference type="PANTHER" id="PTHR46058">
    <property type="entry name" value="PROTEIN BREVIS RADIX-LIKE 1"/>
    <property type="match status" value="1"/>
</dbReference>
<dbReference type="InterPro" id="IPR044532">
    <property type="entry name" value="BRX-like"/>
</dbReference>
<dbReference type="Pfam" id="PF08381">
    <property type="entry name" value="BRX"/>
    <property type="match status" value="1"/>
</dbReference>
<evidence type="ECO:0000259" key="4">
    <source>
        <dbReference type="PROSITE" id="PS51514"/>
    </source>
</evidence>
<organism evidence="5 6">
    <name type="scientific">Datura stramonium</name>
    <name type="common">Jimsonweed</name>
    <name type="synonym">Common thornapple</name>
    <dbReference type="NCBI Taxonomy" id="4076"/>
    <lineage>
        <taxon>Eukaryota</taxon>
        <taxon>Viridiplantae</taxon>
        <taxon>Streptophyta</taxon>
        <taxon>Embryophyta</taxon>
        <taxon>Tracheophyta</taxon>
        <taxon>Spermatophyta</taxon>
        <taxon>Magnoliopsida</taxon>
        <taxon>eudicotyledons</taxon>
        <taxon>Gunneridae</taxon>
        <taxon>Pentapetalae</taxon>
        <taxon>asterids</taxon>
        <taxon>lamiids</taxon>
        <taxon>Solanales</taxon>
        <taxon>Solanaceae</taxon>
        <taxon>Solanoideae</taxon>
        <taxon>Datureae</taxon>
        <taxon>Datura</taxon>
    </lineage>
</organism>
<dbReference type="Pfam" id="PF13713">
    <property type="entry name" value="BRX_N"/>
    <property type="match status" value="1"/>
</dbReference>
<dbReference type="Proteomes" id="UP000823775">
    <property type="component" value="Unassembled WGS sequence"/>
</dbReference>
<comment type="caution">
    <text evidence="5">The sequence shown here is derived from an EMBL/GenBank/DDBJ whole genome shotgun (WGS) entry which is preliminary data.</text>
</comment>
<comment type="similarity">
    <text evidence="2">Belongs to the BRX family.</text>
</comment>
<keyword evidence="6" id="KW-1185">Reference proteome</keyword>
<feature type="domain" description="BRX" evidence="4">
    <location>
        <begin position="123"/>
        <end position="187"/>
    </location>
</feature>
<dbReference type="InterPro" id="IPR013591">
    <property type="entry name" value="Brevis_radix_dom"/>
</dbReference>
<proteinExistence type="inferred from homology"/>
<gene>
    <name evidence="5" type="ORF">HAX54_035773</name>
</gene>
<dbReference type="InterPro" id="IPR027988">
    <property type="entry name" value="BRX_N"/>
</dbReference>
<dbReference type="PANTHER" id="PTHR46058:SF14">
    <property type="entry name" value="PROTEIN BREVIS RADIX-LIKE 1"/>
    <property type="match status" value="1"/>
</dbReference>
<comment type="subcellular location">
    <subcellularLocation>
        <location evidence="1">Nucleus</location>
    </subcellularLocation>
</comment>
<keyword evidence="3" id="KW-0539">Nucleus</keyword>
<evidence type="ECO:0000313" key="5">
    <source>
        <dbReference type="EMBL" id="MCD7447842.1"/>
    </source>
</evidence>
<evidence type="ECO:0000256" key="3">
    <source>
        <dbReference type="ARBA" id="ARBA00023242"/>
    </source>
</evidence>
<protein>
    <recommendedName>
        <fullName evidence="4">BRX domain-containing protein</fullName>
    </recommendedName>
</protein>
<accession>A0ABS8RM12</accession>
<dbReference type="PROSITE" id="PS51514">
    <property type="entry name" value="BRX"/>
    <property type="match status" value="1"/>
</dbReference>
<name>A0ABS8RM12_DATST</name>
<evidence type="ECO:0000313" key="6">
    <source>
        <dbReference type="Proteomes" id="UP000823775"/>
    </source>
</evidence>
<dbReference type="EMBL" id="JACEIK010000047">
    <property type="protein sequence ID" value="MCD7447842.1"/>
    <property type="molecule type" value="Genomic_DNA"/>
</dbReference>
<sequence length="200" mass="22370">MLTCITCKQKVEDDGGEEGIRGSPNTKNSVKTLTAQIKDIALKVSGAYRCKSSMPTNSYKKGHGPYPYPDFDAISEGVLYNYQTGSSNSTPAWDFTSNGHLQTPARTDSRLSDVMLEDEDEAKEWTAQVEPGIQITFGSLPHGGNDLKRIRFRYLFTISYFPIPFNLYGSVLQGVEFKKERKILNTKSDVPLELVIFNKL</sequence>
<evidence type="ECO:0000256" key="1">
    <source>
        <dbReference type="ARBA" id="ARBA00004123"/>
    </source>
</evidence>
<evidence type="ECO:0000256" key="2">
    <source>
        <dbReference type="ARBA" id="ARBA00009057"/>
    </source>
</evidence>
<reference evidence="5 6" key="1">
    <citation type="journal article" date="2021" name="BMC Genomics">
        <title>Datura genome reveals duplications of psychoactive alkaloid biosynthetic genes and high mutation rate following tissue culture.</title>
        <authorList>
            <person name="Rajewski A."/>
            <person name="Carter-House D."/>
            <person name="Stajich J."/>
            <person name="Litt A."/>
        </authorList>
    </citation>
    <scope>NUCLEOTIDE SEQUENCE [LARGE SCALE GENOMIC DNA]</scope>
    <source>
        <strain evidence="5">AR-01</strain>
    </source>
</reference>